<evidence type="ECO:0000313" key="13">
    <source>
        <dbReference type="Proteomes" id="UP000288953"/>
    </source>
</evidence>
<reference evidence="12 13" key="1">
    <citation type="journal article" date="2018" name="Genome Biol. Evol.">
        <title>Partnering With a Pest: Genomes of Hemlock Woolly Adelgid Symbionts Reveal Atypical Nutritional Provisioning Patterns in Dual-Obligate Bacteria.</title>
        <authorList>
            <person name="Weglarz K.M."/>
            <person name="Havill N.P."/>
            <person name="Burke G.R."/>
            <person name="von Dohlen C.D."/>
        </authorList>
    </citation>
    <scope>NUCLEOTIDE SEQUENCE [LARGE SCALE GENOMIC DNA]</scope>
    <source>
        <strain evidence="12 13">HWA_ENA</strain>
    </source>
</reference>
<dbReference type="EMBL" id="CP026512">
    <property type="protein sequence ID" value="QAX81723.1"/>
    <property type="molecule type" value="Genomic_DNA"/>
</dbReference>
<evidence type="ECO:0000256" key="8">
    <source>
        <dbReference type="ARBA" id="ARBA00022989"/>
    </source>
</evidence>
<evidence type="ECO:0000313" key="12">
    <source>
        <dbReference type="EMBL" id="QAX81723.1"/>
    </source>
</evidence>
<dbReference type="PANTHER" id="PTHR34182:SF1">
    <property type="entry name" value="PROTEIN-EXPORT MEMBRANE PROTEIN SECG"/>
    <property type="match status" value="1"/>
</dbReference>
<keyword evidence="5 11" id="KW-1003">Cell membrane</keyword>
<dbReference type="InterPro" id="IPR004692">
    <property type="entry name" value="SecG"/>
</dbReference>
<dbReference type="RefSeq" id="WP_129210903.1">
    <property type="nucleotide sequence ID" value="NZ_CP026512.1"/>
</dbReference>
<dbReference type="Pfam" id="PF03840">
    <property type="entry name" value="SecG"/>
    <property type="match status" value="1"/>
</dbReference>
<proteinExistence type="inferred from homology"/>
<evidence type="ECO:0000256" key="1">
    <source>
        <dbReference type="ARBA" id="ARBA00004651"/>
    </source>
</evidence>
<evidence type="ECO:0000256" key="9">
    <source>
        <dbReference type="ARBA" id="ARBA00023010"/>
    </source>
</evidence>
<name>A0ABX5R8Q7_9PSED</name>
<evidence type="ECO:0000256" key="11">
    <source>
        <dbReference type="RuleBase" id="RU365087"/>
    </source>
</evidence>
<keyword evidence="7 11" id="KW-0653">Protein transport</keyword>
<comment type="subcellular location">
    <subcellularLocation>
        <location evidence="1 11">Cell membrane</location>
        <topology evidence="1 11">Multi-pass membrane protein</topology>
    </subcellularLocation>
</comment>
<keyword evidence="13" id="KW-1185">Reference proteome</keyword>
<evidence type="ECO:0000256" key="4">
    <source>
        <dbReference type="ARBA" id="ARBA00022448"/>
    </source>
</evidence>
<gene>
    <name evidence="12" type="primary">secG</name>
    <name evidence="12" type="ORF">C3B55_00369</name>
</gene>
<evidence type="ECO:0000256" key="6">
    <source>
        <dbReference type="ARBA" id="ARBA00022692"/>
    </source>
</evidence>
<keyword evidence="8 11" id="KW-1133">Transmembrane helix</keyword>
<keyword evidence="4 11" id="KW-0813">Transport</keyword>
<feature type="transmembrane region" description="Helical" evidence="11">
    <location>
        <begin position="52"/>
        <end position="75"/>
    </location>
</feature>
<evidence type="ECO:0000256" key="3">
    <source>
        <dbReference type="ARBA" id="ARBA00017876"/>
    </source>
</evidence>
<organism evidence="12 13">
    <name type="scientific">Candidatus Pseudomonas adelgestsugas</name>
    <dbReference type="NCBI Taxonomy" id="1302376"/>
    <lineage>
        <taxon>Bacteria</taxon>
        <taxon>Pseudomonadati</taxon>
        <taxon>Pseudomonadota</taxon>
        <taxon>Gammaproteobacteria</taxon>
        <taxon>Pseudomonadales</taxon>
        <taxon>Pseudomonadaceae</taxon>
        <taxon>Pseudomonas</taxon>
    </lineage>
</organism>
<comment type="function">
    <text evidence="11">Involved in protein export. Participates in an early event of protein translocation.</text>
</comment>
<sequence>MLETVVVIFHMLTSIGIVALVLLQHGNSADTGMSFGISASNSIFRSQGSSTFLSKITAVLAAGLFITSLGLNYFAKKKADALAQIGLPSQIVLDIQKTKPVSDEAQASK</sequence>
<accession>A0ABX5R8Q7</accession>
<evidence type="ECO:0000256" key="2">
    <source>
        <dbReference type="ARBA" id="ARBA00008445"/>
    </source>
</evidence>
<dbReference type="NCBIfam" id="TIGR00810">
    <property type="entry name" value="secG"/>
    <property type="match status" value="1"/>
</dbReference>
<evidence type="ECO:0000256" key="5">
    <source>
        <dbReference type="ARBA" id="ARBA00022475"/>
    </source>
</evidence>
<dbReference type="PRINTS" id="PR01651">
    <property type="entry name" value="SECGEXPORT"/>
</dbReference>
<keyword evidence="6 11" id="KW-0812">Transmembrane</keyword>
<evidence type="ECO:0000256" key="7">
    <source>
        <dbReference type="ARBA" id="ARBA00022927"/>
    </source>
</evidence>
<dbReference type="Proteomes" id="UP000288953">
    <property type="component" value="Chromosome"/>
</dbReference>
<keyword evidence="9 11" id="KW-0811">Translocation</keyword>
<comment type="caution">
    <text evidence="11">Lacks conserved residue(s) required for the propagation of feature annotation.</text>
</comment>
<protein>
    <recommendedName>
        <fullName evidence="3 11">Protein-export membrane protein SecG</fullName>
    </recommendedName>
</protein>
<comment type="similarity">
    <text evidence="2 11">Belongs to the SecG family.</text>
</comment>
<evidence type="ECO:0000256" key="10">
    <source>
        <dbReference type="ARBA" id="ARBA00023136"/>
    </source>
</evidence>
<keyword evidence="10 11" id="KW-0472">Membrane</keyword>
<dbReference type="PANTHER" id="PTHR34182">
    <property type="entry name" value="PROTEIN-EXPORT MEMBRANE PROTEIN SECG"/>
    <property type="match status" value="1"/>
</dbReference>